<dbReference type="AlphaFoldDB" id="A0A9Q0B3A1"/>
<keyword evidence="2" id="KW-1185">Reference proteome</keyword>
<sequence>MSCEKAGSDTWVALHDGASLKLAREQPIPPASPIRDLMFKVACETATEATQTVMVAGSSQDTEDLKELDCISWSSCGTCAGVAKERQYERKYRKPHTKASEVDLKQFEFQNEQPILPSTVFFFAGPHVSRGTVRTLAITSSQPFVIPISAGRGLSIEAETGVAILELQLVESVHNLTTWMAQCNARLDNNHLARVGTGFRT</sequence>
<organism evidence="1 2">
    <name type="scientific">Colletotrichum abscissum</name>
    <dbReference type="NCBI Taxonomy" id="1671311"/>
    <lineage>
        <taxon>Eukaryota</taxon>
        <taxon>Fungi</taxon>
        <taxon>Dikarya</taxon>
        <taxon>Ascomycota</taxon>
        <taxon>Pezizomycotina</taxon>
        <taxon>Sordariomycetes</taxon>
        <taxon>Hypocreomycetidae</taxon>
        <taxon>Glomerellales</taxon>
        <taxon>Glomerellaceae</taxon>
        <taxon>Colletotrichum</taxon>
        <taxon>Colletotrichum acutatum species complex</taxon>
    </lineage>
</organism>
<gene>
    <name evidence="1" type="ORF">CABS02_08196</name>
</gene>
<comment type="caution">
    <text evidence="1">The sequence shown here is derived from an EMBL/GenBank/DDBJ whole genome shotgun (WGS) entry which is preliminary data.</text>
</comment>
<reference evidence="1" key="1">
    <citation type="submission" date="2019-01" db="EMBL/GenBank/DDBJ databases">
        <title>Colletotrichum abscissum LGMF1257.</title>
        <authorList>
            <person name="Baroncelli R."/>
        </authorList>
    </citation>
    <scope>NUCLEOTIDE SEQUENCE</scope>
    <source>
        <strain evidence="1">Ca142</strain>
    </source>
</reference>
<protein>
    <submittedName>
        <fullName evidence="1">VID27 cytoplasmic protein</fullName>
    </submittedName>
</protein>
<evidence type="ECO:0000313" key="1">
    <source>
        <dbReference type="EMBL" id="KAI3548666.1"/>
    </source>
</evidence>
<proteinExistence type="predicted"/>
<dbReference type="Proteomes" id="UP001056436">
    <property type="component" value="Unassembled WGS sequence"/>
</dbReference>
<accession>A0A9Q0B3A1</accession>
<dbReference type="OrthoDB" id="10582783at2759"/>
<dbReference type="EMBL" id="SDAQ01000048">
    <property type="protein sequence ID" value="KAI3548666.1"/>
    <property type="molecule type" value="Genomic_DNA"/>
</dbReference>
<name>A0A9Q0B3A1_9PEZI</name>
<evidence type="ECO:0000313" key="2">
    <source>
        <dbReference type="Proteomes" id="UP001056436"/>
    </source>
</evidence>